<dbReference type="FunFam" id="1.20.5.650:FF:000006">
    <property type="entry name" value="Related to BRF1-TFIIIB subunit, 70 kD"/>
    <property type="match status" value="1"/>
</dbReference>
<dbReference type="EMBL" id="LK056664">
    <property type="protein sequence ID" value="CDU24110.1"/>
    <property type="molecule type" value="Genomic_DNA"/>
</dbReference>
<dbReference type="InterPro" id="IPR013763">
    <property type="entry name" value="Cyclin-like_dom"/>
</dbReference>
<evidence type="ECO:0000256" key="9">
    <source>
        <dbReference type="ARBA" id="ARBA00023242"/>
    </source>
</evidence>
<sequence length="764" mass="82884">MKCTNCGSSAIDYADNQAVCSQCGVVLEESQIVSDITFGENSAGGAVVQGSMIAADQARARVSGPGGFRGGYVSESREMTISNARIGINNMASALRIPSHVADRSLRFFTLALDGGASAATGDEPKNYVLGRKSEYTVASCLYVACRMEKTTHMLIDFADAIQVNVFILGRSYLKLIRVLNLRLPLIDPSIYIARFAALLDFGEETQKVAYDASRLVSRFQKDWLTEGRRPAGICGACLMLAARMNHFRRSVSEVIQVVKIADVTLKARLEDFKKTPTGQLSVQDFRNVWLEEEHAPPAFLRAREPAPSKRKRKSYKHIKLEGVQDAEGSDDADADADAEGEDAASPSARDAEVDGSDAIDPALEKVVDEATEQEIQQYLQQGLAQELDKALEAQERKRAERAKSGQVGAATTQILAASNDSLSEVTQPIPGANGAGPSGARDATTDISKGGKLLPLGGLGMDVQSTFGDNVDAAQSGGVNEGGDAAPSNRRRSVAAPVDDLADLDEEELDRFILSPEEVKIKERVWMEFNKDWMEQMLKKQLKLEHDQKMGVPIREPYKRKKPKAPRDASTAMHNTSAAESAKMMLKQKQFSKKINYDALNNLFPGAKTPGGASGKGGSRKAAHGKKSRKRGRQQSSDESSSSSEEEEARRGNKGRKGASASKKAGKSSRSTTGHGYFESDNNDSQAEIIEEDGEMLPPSHPLRRKETRLNKRGQVSSAAEESANTDLGEDMDEHAEGGAVEFSNAAMRRQLGYFDDDTMDDD</sequence>
<evidence type="ECO:0000256" key="7">
    <source>
        <dbReference type="ARBA" id="ARBA00023159"/>
    </source>
</evidence>
<dbReference type="AlphaFoldDB" id="A0A0F7S433"/>
<dbReference type="InterPro" id="IPR000812">
    <property type="entry name" value="TFIIB"/>
</dbReference>
<feature type="region of interest" description="Disordered" evidence="11">
    <location>
        <begin position="602"/>
        <end position="749"/>
    </location>
</feature>
<dbReference type="PANTHER" id="PTHR11618:SF4">
    <property type="entry name" value="TRANSCRIPTION FACTOR IIIB 90 KDA SUBUNIT"/>
    <property type="match status" value="1"/>
</dbReference>
<evidence type="ECO:0000256" key="5">
    <source>
        <dbReference type="ARBA" id="ARBA00022833"/>
    </source>
</evidence>
<keyword evidence="4" id="KW-0863">Zinc-finger</keyword>
<dbReference type="Pfam" id="PF08271">
    <property type="entry name" value="Zn_Ribbon_TF"/>
    <property type="match status" value="1"/>
</dbReference>
<dbReference type="PANTHER" id="PTHR11618">
    <property type="entry name" value="TRANSCRIPTION INITIATION FACTOR IIB-RELATED"/>
    <property type="match status" value="1"/>
</dbReference>
<dbReference type="Gene3D" id="1.10.472.10">
    <property type="entry name" value="Cyclin-like"/>
    <property type="match status" value="2"/>
</dbReference>
<dbReference type="CDD" id="cd20554">
    <property type="entry name" value="CYCLIN_TFIIIB90_rpt2"/>
    <property type="match status" value="1"/>
</dbReference>
<dbReference type="Proteomes" id="UP000242770">
    <property type="component" value="Unassembled WGS sequence"/>
</dbReference>
<dbReference type="Pfam" id="PF00382">
    <property type="entry name" value="TFIIB"/>
    <property type="match status" value="2"/>
</dbReference>
<dbReference type="GO" id="GO:0097550">
    <property type="term" value="C:transcription preinitiation complex"/>
    <property type="evidence" value="ECO:0007669"/>
    <property type="project" value="TreeGrafter"/>
</dbReference>
<keyword evidence="7" id="KW-0010">Activator</keyword>
<dbReference type="GO" id="GO:0000995">
    <property type="term" value="F:RNA polymerase III general transcription initiation factor activity"/>
    <property type="evidence" value="ECO:0007669"/>
    <property type="project" value="TreeGrafter"/>
</dbReference>
<keyword evidence="6" id="KW-0805">Transcription regulation</keyword>
<dbReference type="GO" id="GO:0008270">
    <property type="term" value="F:zinc ion binding"/>
    <property type="evidence" value="ECO:0007669"/>
    <property type="project" value="UniProtKB-KW"/>
</dbReference>
<feature type="region of interest" description="Disordered" evidence="11">
    <location>
        <begin position="428"/>
        <end position="450"/>
    </location>
</feature>
<dbReference type="STRING" id="49012.A0A0F7S433"/>
<dbReference type="GO" id="GO:0000126">
    <property type="term" value="C:transcription factor TFIIIB complex"/>
    <property type="evidence" value="ECO:0007669"/>
    <property type="project" value="TreeGrafter"/>
</dbReference>
<reference evidence="13" key="3">
    <citation type="submission" date="2014-06" db="EMBL/GenBank/DDBJ databases">
        <authorList>
            <person name="Berkman J.Paul."/>
        </authorList>
    </citation>
    <scope>NUCLEOTIDE SEQUENCE [LARGE SCALE GENOMIC DNA]</scope>
</reference>
<dbReference type="InterPro" id="IPR013137">
    <property type="entry name" value="Znf_TFIIB"/>
</dbReference>
<comment type="similarity">
    <text evidence="2">Belongs to the TFIIB family.</text>
</comment>
<evidence type="ECO:0000256" key="4">
    <source>
        <dbReference type="ARBA" id="ARBA00022771"/>
    </source>
</evidence>
<feature type="region of interest" description="Disordered" evidence="11">
    <location>
        <begin position="301"/>
        <end position="357"/>
    </location>
</feature>
<dbReference type="GO" id="GO:0006384">
    <property type="term" value="P:transcription initiation at RNA polymerase III promoter"/>
    <property type="evidence" value="ECO:0007669"/>
    <property type="project" value="UniProtKB-ARBA"/>
</dbReference>
<keyword evidence="9" id="KW-0539">Nucleus</keyword>
<dbReference type="CDD" id="cd20553">
    <property type="entry name" value="CYCLIN_TFIIIB90_rpt1"/>
    <property type="match status" value="1"/>
</dbReference>
<feature type="region of interest" description="Disordered" evidence="11">
    <location>
        <begin position="471"/>
        <end position="500"/>
    </location>
</feature>
<dbReference type="GO" id="GO:0001006">
    <property type="term" value="F:RNA polymerase III type 3 promoter sequence-specific DNA binding"/>
    <property type="evidence" value="ECO:0007669"/>
    <property type="project" value="TreeGrafter"/>
</dbReference>
<dbReference type="Pfam" id="PF07741">
    <property type="entry name" value="BRF1"/>
    <property type="match status" value="1"/>
</dbReference>
<evidence type="ECO:0000256" key="8">
    <source>
        <dbReference type="ARBA" id="ARBA00023163"/>
    </source>
</evidence>
<evidence type="ECO:0000256" key="3">
    <source>
        <dbReference type="ARBA" id="ARBA00022723"/>
    </source>
</evidence>
<dbReference type="FunFam" id="1.10.472.10:FF:000002">
    <property type="entry name" value="Transcription factor IIIB 90 kDa subunit"/>
    <property type="match status" value="1"/>
</dbReference>
<evidence type="ECO:0000256" key="6">
    <source>
        <dbReference type="ARBA" id="ARBA00023015"/>
    </source>
</evidence>
<feature type="domain" description="Cyclin-like" evidence="12">
    <location>
        <begin position="191"/>
        <end position="275"/>
    </location>
</feature>
<gene>
    <name evidence="13" type="primary">SSCI81130.1</name>
    <name evidence="14" type="ORF">SPSC_02739</name>
</gene>
<keyword evidence="15" id="KW-1185">Reference proteome</keyword>
<feature type="region of interest" description="Disordered" evidence="11">
    <location>
        <begin position="552"/>
        <end position="586"/>
    </location>
</feature>
<comment type="subcellular location">
    <subcellularLocation>
        <location evidence="1">Nucleus</location>
    </subcellularLocation>
</comment>
<proteinExistence type="inferred from homology"/>
<dbReference type="SUPFAM" id="SSF57783">
    <property type="entry name" value="Zinc beta-ribbon"/>
    <property type="match status" value="1"/>
</dbReference>
<feature type="compositionally biased region" description="Basic residues" evidence="11">
    <location>
        <begin position="309"/>
        <end position="318"/>
    </location>
</feature>
<keyword evidence="5" id="KW-0862">Zinc</keyword>
<accession>A0A0F7S433</accession>
<feature type="compositionally biased region" description="Basic residues" evidence="11">
    <location>
        <begin position="619"/>
        <end position="634"/>
    </location>
</feature>
<evidence type="ECO:0000313" key="15">
    <source>
        <dbReference type="Proteomes" id="UP000242770"/>
    </source>
</evidence>
<reference evidence="14" key="1">
    <citation type="submission" date="2014-06" db="EMBL/GenBank/DDBJ databases">
        <authorList>
            <person name="Ju J."/>
            <person name="Zhang J."/>
        </authorList>
    </citation>
    <scope>NUCLEOTIDE SEQUENCE</scope>
    <source>
        <strain evidence="14">SscI8</strain>
    </source>
</reference>
<dbReference type="InterPro" id="IPR013150">
    <property type="entry name" value="TFIIB_cyclin"/>
</dbReference>
<dbReference type="SMART" id="SM00385">
    <property type="entry name" value="CYCLIN"/>
    <property type="match status" value="2"/>
</dbReference>
<reference evidence="15" key="2">
    <citation type="submission" date="2014-06" db="EMBL/GenBank/DDBJ databases">
        <authorList>
            <person name="Berkman P.J."/>
        </authorList>
    </citation>
    <scope>NUCLEOTIDE SEQUENCE [LARGE SCALE GENOMIC DNA]</scope>
</reference>
<dbReference type="GO" id="GO:0017025">
    <property type="term" value="F:TBP-class protein binding"/>
    <property type="evidence" value="ECO:0007669"/>
    <property type="project" value="InterPro"/>
</dbReference>
<dbReference type="InterPro" id="IPR036915">
    <property type="entry name" value="Cyclin-like_sf"/>
</dbReference>
<dbReference type="GO" id="GO:0070897">
    <property type="term" value="P:transcription preinitiation complex assembly"/>
    <property type="evidence" value="ECO:0007669"/>
    <property type="project" value="InterPro"/>
</dbReference>
<evidence type="ECO:0000256" key="11">
    <source>
        <dbReference type="SAM" id="MobiDB-lite"/>
    </source>
</evidence>
<dbReference type="OrthoDB" id="511529at2759"/>
<feature type="compositionally biased region" description="Low complexity" evidence="11">
    <location>
        <begin position="659"/>
        <end position="672"/>
    </location>
</feature>
<dbReference type="PRINTS" id="PR00685">
    <property type="entry name" value="TIFACTORIIB"/>
</dbReference>
<dbReference type="FunFam" id="1.10.472.10:FF:000007">
    <property type="entry name" value="Transcription factor IIIB 90 kDa subunit"/>
    <property type="match status" value="1"/>
</dbReference>
<evidence type="ECO:0000256" key="2">
    <source>
        <dbReference type="ARBA" id="ARBA00010857"/>
    </source>
</evidence>
<dbReference type="Gene3D" id="2.20.25.10">
    <property type="match status" value="1"/>
</dbReference>
<dbReference type="Gene3D" id="1.20.5.650">
    <property type="entry name" value="Single helix bin"/>
    <property type="match status" value="1"/>
</dbReference>
<evidence type="ECO:0000313" key="14">
    <source>
        <dbReference type="EMBL" id="CDU24110.1"/>
    </source>
</evidence>
<keyword evidence="3" id="KW-0479">Metal-binding</keyword>
<feature type="compositionally biased region" description="Acidic residues" evidence="11">
    <location>
        <begin position="328"/>
        <end position="343"/>
    </location>
</feature>
<organism evidence="13 15">
    <name type="scientific">Sporisorium scitamineum</name>
    <dbReference type="NCBI Taxonomy" id="49012"/>
    <lineage>
        <taxon>Eukaryota</taxon>
        <taxon>Fungi</taxon>
        <taxon>Dikarya</taxon>
        <taxon>Basidiomycota</taxon>
        <taxon>Ustilaginomycotina</taxon>
        <taxon>Ustilaginomycetes</taxon>
        <taxon>Ustilaginales</taxon>
        <taxon>Ustilaginaceae</taxon>
        <taxon>Sporisorium</taxon>
    </lineage>
</organism>
<protein>
    <recommendedName>
        <fullName evidence="10">B-related factor 1</fullName>
    </recommendedName>
</protein>
<evidence type="ECO:0000256" key="1">
    <source>
        <dbReference type="ARBA" id="ARBA00004123"/>
    </source>
</evidence>
<name>A0A0F7S433_9BASI</name>
<dbReference type="SUPFAM" id="SSF47954">
    <property type="entry name" value="Cyclin-like"/>
    <property type="match status" value="2"/>
</dbReference>
<dbReference type="InterPro" id="IPR011665">
    <property type="entry name" value="BRF1_TBP-bd_dom"/>
</dbReference>
<evidence type="ECO:0000313" key="13">
    <source>
        <dbReference type="EMBL" id="CDS02049.1"/>
    </source>
</evidence>
<evidence type="ECO:0000256" key="10">
    <source>
        <dbReference type="ARBA" id="ARBA00031009"/>
    </source>
</evidence>
<evidence type="ECO:0000259" key="12">
    <source>
        <dbReference type="SMART" id="SM00385"/>
    </source>
</evidence>
<keyword evidence="8" id="KW-0804">Transcription</keyword>
<dbReference type="EMBL" id="CCFA01004915">
    <property type="protein sequence ID" value="CDS02049.1"/>
    <property type="molecule type" value="Genomic_DNA"/>
</dbReference>
<feature type="compositionally biased region" description="Polar residues" evidence="11">
    <location>
        <begin position="715"/>
        <end position="727"/>
    </location>
</feature>
<dbReference type="GO" id="GO:0005634">
    <property type="term" value="C:nucleus"/>
    <property type="evidence" value="ECO:0007669"/>
    <property type="project" value="UniProtKB-SubCell"/>
</dbReference>
<feature type="domain" description="Cyclin-like" evidence="12">
    <location>
        <begin position="86"/>
        <end position="178"/>
    </location>
</feature>